<reference evidence="3 4" key="1">
    <citation type="submission" date="2016-07" db="EMBL/GenBank/DDBJ databases">
        <title>Pervasive Adenine N6-methylation of Active Genes in Fungi.</title>
        <authorList>
            <consortium name="DOE Joint Genome Institute"/>
            <person name="Mondo S.J."/>
            <person name="Dannebaum R.O."/>
            <person name="Kuo R.C."/>
            <person name="Labutti K."/>
            <person name="Haridas S."/>
            <person name="Kuo A."/>
            <person name="Salamov A."/>
            <person name="Ahrendt S.R."/>
            <person name="Lipzen A."/>
            <person name="Sullivan W."/>
            <person name="Andreopoulos W.B."/>
            <person name="Clum A."/>
            <person name="Lindquist E."/>
            <person name="Daum C."/>
            <person name="Ramamoorthy G.K."/>
            <person name="Gryganskyi A."/>
            <person name="Culley D."/>
            <person name="Magnuson J.K."/>
            <person name="James T.Y."/>
            <person name="O'Malley M.A."/>
            <person name="Stajich J.E."/>
            <person name="Spatafora J.W."/>
            <person name="Visel A."/>
            <person name="Grigoriev I.V."/>
        </authorList>
    </citation>
    <scope>NUCLEOTIDE SEQUENCE [LARGE SCALE GENOMIC DNA]</scope>
    <source>
        <strain evidence="3 4">CBS 931.73</strain>
    </source>
</reference>
<name>A0A1Y1ZDC8_9FUNG</name>
<feature type="compositionally biased region" description="Basic residues" evidence="2">
    <location>
        <begin position="481"/>
        <end position="497"/>
    </location>
</feature>
<dbReference type="OrthoDB" id="4088568at2759"/>
<evidence type="ECO:0000313" key="3">
    <source>
        <dbReference type="EMBL" id="ORY08251.1"/>
    </source>
</evidence>
<evidence type="ECO:0000256" key="2">
    <source>
        <dbReference type="SAM" id="MobiDB-lite"/>
    </source>
</evidence>
<protein>
    <submittedName>
        <fullName evidence="3">Uncharacterized protein</fullName>
    </submittedName>
</protein>
<feature type="region of interest" description="Disordered" evidence="2">
    <location>
        <begin position="355"/>
        <end position="429"/>
    </location>
</feature>
<feature type="compositionally biased region" description="Polar residues" evidence="2">
    <location>
        <begin position="621"/>
        <end position="639"/>
    </location>
</feature>
<dbReference type="InParanoid" id="A0A1Y1ZDC8"/>
<feature type="region of interest" description="Disordered" evidence="2">
    <location>
        <begin position="471"/>
        <end position="509"/>
    </location>
</feature>
<sequence>MMESLPNLLELDDQQLVDKFPNISELPQEQSVPIVCEEKDKENRELLLLTQQQKGELEVLEESRDTLYVTNLKVEKTLLAVTNDLDEANIRNRELSRDLEEKTQAHEKICSELARERRSTAKVDEWKEKATNLQQELDRSRESEAACLTKIRTLKESYNELEEVHEHLLIEHQDLTYEREKYEALSWLRDSNEKLREHILYLESRMMNQSYDESDENDALVSILRELTEENIRLKSEVAEYCELLTETRNESAMMRAKLEDIHYGHISFDPLDSMYASLQNHDELSTKFDHSIMEHCHTDHSQLNNLELYGSSAPLMASYWGHAQENTPRPLTVPTTPEGSVIMGNTMFGELEKYVRKKRRERRKQKTEHTEGDKDSDDSLSFECQSNNDNSDTQSIPPNANLNESLTSDNTSTQTNPPDPEDECEKDLKEKSPLVAQEASLPPIMEVNSAGAEESVQELELTLPQVSVEIDNDDATPMKKSAKKKRKARKNRKKKAKESVEVDTTPTEQTEALDIEEPSNNALTIVCATISMTDTNREARQIADDALIPTIEIRPIDVSTSSENTLANIDGGHQNPTIHIEDTHKADKEVSIPASNDDHLSDGSFDSNFISELIQTQNKASNETVLTEQQSEDPNTQAQKEDCTKRSKPIKEPTLRIIKGFLTPQPKTAQLLPEQCASPRLDKNKDPGPPNLEVLLRRRKGDNYSPLLNNDRRDVNNNGKPVPGNFKGKHYIRHRVYSEASAQRPFNPHLEKGESTKNLLQPDVDIDVLPEGFATYRARLFRQQRSANAESEFEKKFEWTNPKSPLDKKPILSPLSLQFANLPTNREYHETLGQEEELKTPKFASREGSLYTKMYSPIQYVLRQFCLAFFRKTYQVGDSRSANLPYTSTDLNMLYEHSMNLVDKIRCTEMTSLNRPKRRAFDVDELSKTSNSMLDDIVKEITNMQHRFREVITNEENLEKPKCDGGQVKTIQFKHLIKLIQDLLKDMALLRMTSNDYTVAYYRLLNEKHQEAVKDAGFSSQRAPKLSSRIRHMPSQNSRAIPEPISVTQRTPVSGTLISPVSHIPGDLNLCVSQLSALVSKSSPITPTDPVTEHKIWYNRFGIHRQHGYKHTSHIWCGNTMRLDSDFQHVYYGNTYF</sequence>
<keyword evidence="1" id="KW-0175">Coiled coil</keyword>
<keyword evidence="4" id="KW-1185">Reference proteome</keyword>
<gene>
    <name evidence="3" type="ORF">K493DRAFT_332392</name>
</gene>
<feature type="region of interest" description="Disordered" evidence="2">
    <location>
        <begin position="704"/>
        <end position="728"/>
    </location>
</feature>
<organism evidence="3 4">
    <name type="scientific">Basidiobolus meristosporus CBS 931.73</name>
    <dbReference type="NCBI Taxonomy" id="1314790"/>
    <lineage>
        <taxon>Eukaryota</taxon>
        <taxon>Fungi</taxon>
        <taxon>Fungi incertae sedis</taxon>
        <taxon>Zoopagomycota</taxon>
        <taxon>Entomophthoromycotina</taxon>
        <taxon>Basidiobolomycetes</taxon>
        <taxon>Basidiobolales</taxon>
        <taxon>Basidiobolaceae</taxon>
        <taxon>Basidiobolus</taxon>
    </lineage>
</organism>
<feature type="coiled-coil region" evidence="1">
    <location>
        <begin position="78"/>
        <end position="171"/>
    </location>
</feature>
<dbReference type="Proteomes" id="UP000193498">
    <property type="component" value="Unassembled WGS sequence"/>
</dbReference>
<evidence type="ECO:0000313" key="4">
    <source>
        <dbReference type="Proteomes" id="UP000193498"/>
    </source>
</evidence>
<feature type="region of interest" description="Disordered" evidence="2">
    <location>
        <begin position="1016"/>
        <end position="1039"/>
    </location>
</feature>
<comment type="caution">
    <text evidence="3">The sequence shown here is derived from an EMBL/GenBank/DDBJ whole genome shotgun (WGS) entry which is preliminary data.</text>
</comment>
<dbReference type="STRING" id="1314790.A0A1Y1ZDC8"/>
<feature type="region of interest" description="Disordered" evidence="2">
    <location>
        <begin position="621"/>
        <end position="651"/>
    </location>
</feature>
<dbReference type="AlphaFoldDB" id="A0A1Y1ZDC8"/>
<dbReference type="EMBL" id="MCFE01000002">
    <property type="protein sequence ID" value="ORY08251.1"/>
    <property type="molecule type" value="Genomic_DNA"/>
</dbReference>
<accession>A0A1Y1ZDC8</accession>
<proteinExistence type="predicted"/>
<feature type="compositionally biased region" description="Basic and acidic residues" evidence="2">
    <location>
        <begin position="640"/>
        <end position="651"/>
    </location>
</feature>
<feature type="compositionally biased region" description="Basic residues" evidence="2">
    <location>
        <begin position="356"/>
        <end position="367"/>
    </location>
</feature>
<feature type="compositionally biased region" description="Polar residues" evidence="2">
    <location>
        <begin position="383"/>
        <end position="417"/>
    </location>
</feature>
<feature type="coiled-coil region" evidence="1">
    <location>
        <begin position="217"/>
        <end position="244"/>
    </location>
</feature>
<evidence type="ECO:0000256" key="1">
    <source>
        <dbReference type="SAM" id="Coils"/>
    </source>
</evidence>